<gene>
    <name evidence="2" type="ORF">FGAS159_45910</name>
</gene>
<dbReference type="EMBL" id="OY757101">
    <property type="protein sequence ID" value="CAK1258647.1"/>
    <property type="molecule type" value="Genomic_DNA"/>
</dbReference>
<dbReference type="AlphaFoldDB" id="A0AAV1IQ35"/>
<keyword evidence="1" id="KW-0812">Transmembrane</keyword>
<dbReference type="Proteomes" id="UP001295988">
    <property type="component" value="Plasmid pS159-1"/>
</dbReference>
<proteinExistence type="predicted"/>
<keyword evidence="1" id="KW-1133">Transmembrane helix</keyword>
<evidence type="ECO:0000313" key="2">
    <source>
        <dbReference type="EMBL" id="CAK1258647.1"/>
    </source>
</evidence>
<protein>
    <submittedName>
        <fullName evidence="2">Uncharacterized protein</fullName>
    </submittedName>
</protein>
<feature type="transmembrane region" description="Helical" evidence="1">
    <location>
        <begin position="6"/>
        <end position="29"/>
    </location>
</feature>
<accession>A0AAV1IQ35</accession>
<evidence type="ECO:0000313" key="3">
    <source>
        <dbReference type="Proteomes" id="UP001295988"/>
    </source>
</evidence>
<keyword evidence="1" id="KW-0472">Membrane</keyword>
<sequence>MHSELVCAALFVLVPSLLDLLPLLLLCMMQQEIPTQRNKNQKDYLQKHGTTLKVECVIGVQIILVMFVYK</sequence>
<geneLocation type="plasmid" evidence="2 3">
    <name>pS159-1</name>
</geneLocation>
<evidence type="ECO:0000256" key="1">
    <source>
        <dbReference type="SAM" id="Phobius"/>
    </source>
</evidence>
<reference evidence="2" key="1">
    <citation type="submission" date="2023-10" db="EMBL/GenBank/DDBJ databases">
        <authorList>
            <person name="Leclercq S."/>
        </authorList>
    </citation>
    <scope>NUCLEOTIDE SEQUENCE</scope>
    <source>
        <strain evidence="2">S159</strain>
        <plasmid evidence="2">pS159-1</plasmid>
    </source>
</reference>
<organism evidence="2 3">
    <name type="scientific">Escherichia coli</name>
    <dbReference type="NCBI Taxonomy" id="562"/>
    <lineage>
        <taxon>Bacteria</taxon>
        <taxon>Pseudomonadati</taxon>
        <taxon>Pseudomonadota</taxon>
        <taxon>Gammaproteobacteria</taxon>
        <taxon>Enterobacterales</taxon>
        <taxon>Enterobacteriaceae</taxon>
        <taxon>Escherichia</taxon>
    </lineage>
</organism>
<keyword evidence="2" id="KW-0614">Plasmid</keyword>
<name>A0AAV1IQ35_ECOLX</name>